<dbReference type="EMBL" id="CDMG01000004">
    <property type="protein sequence ID" value="CRI32282.1"/>
    <property type="molecule type" value="Genomic_DNA"/>
</dbReference>
<accession>A0A0K2Y5N3</accession>
<feature type="non-terminal residue" evidence="1">
    <location>
        <position position="1"/>
    </location>
</feature>
<protein>
    <submittedName>
        <fullName evidence="1">Uncharacterized protein</fullName>
    </submittedName>
</protein>
<organism evidence="1 2">
    <name type="scientific">Helicobacter ailurogastricus</name>
    <dbReference type="NCBI Taxonomy" id="1578720"/>
    <lineage>
        <taxon>Bacteria</taxon>
        <taxon>Pseudomonadati</taxon>
        <taxon>Campylobacterota</taxon>
        <taxon>Epsilonproteobacteria</taxon>
        <taxon>Campylobacterales</taxon>
        <taxon>Helicobacteraceae</taxon>
        <taxon>Helicobacter</taxon>
    </lineage>
</organism>
<sequence length="121" mass="13383">VRLEMQKIGHLAKSVACAFEGVRLDGQVRRVAPKLFIFEGHLRGEVQVVCARSAEVFNKTLSQDLKLLLSDGVFDPKQSLEGLGVDALDAIECFNGIIDLADVLRSEVQSIQADYHYLDQP</sequence>
<gene>
    <name evidence="1" type="ORF">HAL07_07570</name>
</gene>
<dbReference type="AlphaFoldDB" id="A0A0K2Y5N3"/>
<name>A0A0K2Y5N3_9HELI</name>
<evidence type="ECO:0000313" key="1">
    <source>
        <dbReference type="EMBL" id="CRI32282.1"/>
    </source>
</evidence>
<reference evidence="2" key="1">
    <citation type="submission" date="2014-12" db="EMBL/GenBank/DDBJ databases">
        <authorList>
            <person name="Jaenicke S."/>
        </authorList>
    </citation>
    <scope>NUCLEOTIDE SEQUENCE [LARGE SCALE GENOMIC DNA]</scope>
</reference>
<dbReference type="Proteomes" id="UP000043437">
    <property type="component" value="Unassembled WGS sequence"/>
</dbReference>
<proteinExistence type="predicted"/>
<evidence type="ECO:0000313" key="2">
    <source>
        <dbReference type="Proteomes" id="UP000043437"/>
    </source>
</evidence>